<dbReference type="Proteomes" id="UP000240505">
    <property type="component" value="Chromosome"/>
</dbReference>
<dbReference type="EMBL" id="CP028324">
    <property type="protein sequence ID" value="AVR97963.1"/>
    <property type="molecule type" value="Genomic_DNA"/>
</dbReference>
<organism evidence="1 2">
    <name type="scientific">Pseudoduganella armeniaca</name>
    <dbReference type="NCBI Taxonomy" id="2072590"/>
    <lineage>
        <taxon>Bacteria</taxon>
        <taxon>Pseudomonadati</taxon>
        <taxon>Pseudomonadota</taxon>
        <taxon>Betaproteobacteria</taxon>
        <taxon>Burkholderiales</taxon>
        <taxon>Oxalobacteraceae</taxon>
        <taxon>Telluria group</taxon>
        <taxon>Pseudoduganella</taxon>
    </lineage>
</organism>
<keyword evidence="2" id="KW-1185">Reference proteome</keyword>
<dbReference type="KEGG" id="masz:C9I28_21730"/>
<protein>
    <submittedName>
        <fullName evidence="1">Uncharacterized protein</fullName>
    </submittedName>
</protein>
<sequence>MTIFSIAVDGDVVAAVDNDDLAMLSVHLRGSVTEPHAAVLSCDGTLTAGHADGYRVWLRELQLRAGQVVTVRMDDSGAAVTPAQDPPGPHHGLSPESVATLGRTHPPPGALDVAAARSHARVRPGFSFALDLSNGKGCEVRSDPTDELFQCLVMWTLDWEPECARIQVTASSRERILRREPGTPAFEGRLFRGDSVTIRCGD</sequence>
<proteinExistence type="predicted"/>
<reference evidence="1 2" key="1">
    <citation type="submission" date="2018-03" db="EMBL/GenBank/DDBJ databases">
        <title>Massilia armeniaca sp. nov., isolated from desert soil.</title>
        <authorList>
            <person name="Huang H."/>
            <person name="Ren M."/>
        </authorList>
    </citation>
    <scope>NUCLEOTIDE SEQUENCE [LARGE SCALE GENOMIC DNA]</scope>
    <source>
        <strain evidence="1 2">ZMN-3</strain>
    </source>
</reference>
<evidence type="ECO:0000313" key="1">
    <source>
        <dbReference type="EMBL" id="AVR97963.1"/>
    </source>
</evidence>
<evidence type="ECO:0000313" key="2">
    <source>
        <dbReference type="Proteomes" id="UP000240505"/>
    </source>
</evidence>
<dbReference type="AlphaFoldDB" id="A0A2R4CEA4"/>
<dbReference type="RefSeq" id="WP_107143302.1">
    <property type="nucleotide sequence ID" value="NZ_CP028324.1"/>
</dbReference>
<dbReference type="OrthoDB" id="8754539at2"/>
<name>A0A2R4CEA4_9BURK</name>
<gene>
    <name evidence="1" type="ORF">C9I28_21730</name>
</gene>
<accession>A0A2R4CEA4</accession>